<feature type="active site" description="Nucleophile" evidence="11">
    <location>
        <position position="85"/>
    </location>
</feature>
<dbReference type="EMBL" id="LXPE01000016">
    <property type="protein sequence ID" value="OBA26599.1"/>
    <property type="molecule type" value="Genomic_DNA"/>
</dbReference>
<comment type="similarity">
    <text evidence="3">Belongs to the HAD-like hydrolase superfamily. SerB family.</text>
</comment>
<evidence type="ECO:0000256" key="3">
    <source>
        <dbReference type="ARBA" id="ARBA00009184"/>
    </source>
</evidence>
<gene>
    <name evidence="12" type="ORF">HANVADRAFT_24988</name>
</gene>
<evidence type="ECO:0000256" key="11">
    <source>
        <dbReference type="PIRSR" id="PIRSR604469-1"/>
    </source>
</evidence>
<organism evidence="12 13">
    <name type="scientific">Hanseniaspora valbyensis NRRL Y-1626</name>
    <dbReference type="NCBI Taxonomy" id="766949"/>
    <lineage>
        <taxon>Eukaryota</taxon>
        <taxon>Fungi</taxon>
        <taxon>Dikarya</taxon>
        <taxon>Ascomycota</taxon>
        <taxon>Saccharomycotina</taxon>
        <taxon>Saccharomycetes</taxon>
        <taxon>Saccharomycodales</taxon>
        <taxon>Saccharomycodaceae</taxon>
        <taxon>Hanseniaspora</taxon>
    </lineage>
</organism>
<name>A0A1B7TCW9_9ASCO</name>
<accession>A0A1B7TCW9</accession>
<keyword evidence="5" id="KW-0028">Amino-acid biosynthesis</keyword>
<reference evidence="13" key="1">
    <citation type="journal article" date="2016" name="Proc. Natl. Acad. Sci. U.S.A.">
        <title>Comparative genomics of biotechnologically important yeasts.</title>
        <authorList>
            <person name="Riley R."/>
            <person name="Haridas S."/>
            <person name="Wolfe K.H."/>
            <person name="Lopes M.R."/>
            <person name="Hittinger C.T."/>
            <person name="Goeker M."/>
            <person name="Salamov A.A."/>
            <person name="Wisecaver J.H."/>
            <person name="Long T.M."/>
            <person name="Calvey C.H."/>
            <person name="Aerts A.L."/>
            <person name="Barry K.W."/>
            <person name="Choi C."/>
            <person name="Clum A."/>
            <person name="Coughlan A.Y."/>
            <person name="Deshpande S."/>
            <person name="Douglass A.P."/>
            <person name="Hanson S.J."/>
            <person name="Klenk H.-P."/>
            <person name="LaButti K.M."/>
            <person name="Lapidus A."/>
            <person name="Lindquist E.A."/>
            <person name="Lipzen A.M."/>
            <person name="Meier-Kolthoff J.P."/>
            <person name="Ohm R.A."/>
            <person name="Otillar R.P."/>
            <person name="Pangilinan J.L."/>
            <person name="Peng Y."/>
            <person name="Rokas A."/>
            <person name="Rosa C.A."/>
            <person name="Scheuner C."/>
            <person name="Sibirny A.A."/>
            <person name="Slot J.C."/>
            <person name="Stielow J.B."/>
            <person name="Sun H."/>
            <person name="Kurtzman C.P."/>
            <person name="Blackwell M."/>
            <person name="Grigoriev I.V."/>
            <person name="Jeffries T.W."/>
        </authorList>
    </citation>
    <scope>NUCLEOTIDE SEQUENCE [LARGE SCALE GENOMIC DNA]</scope>
    <source>
        <strain evidence="13">NRRL Y-1626</strain>
    </source>
</reference>
<dbReference type="NCBIfam" id="TIGR00338">
    <property type="entry name" value="serB"/>
    <property type="match status" value="1"/>
</dbReference>
<dbReference type="InterPro" id="IPR023214">
    <property type="entry name" value="HAD_sf"/>
</dbReference>
<proteinExistence type="inferred from homology"/>
<evidence type="ECO:0000313" key="13">
    <source>
        <dbReference type="Proteomes" id="UP000092321"/>
    </source>
</evidence>
<protein>
    <recommendedName>
        <fullName evidence="4">phosphoserine phosphatase</fullName>
        <ecNumber evidence="4">3.1.3.3</ecNumber>
    </recommendedName>
    <alternativeName>
        <fullName evidence="10">O-phosphoserine phosphohydrolase</fullName>
    </alternativeName>
</protein>
<dbReference type="PANTHER" id="PTHR43344">
    <property type="entry name" value="PHOSPHOSERINE PHOSPHATASE"/>
    <property type="match status" value="1"/>
</dbReference>
<dbReference type="InterPro" id="IPR004469">
    <property type="entry name" value="PSP"/>
</dbReference>
<dbReference type="SFLD" id="SFLDG01136">
    <property type="entry name" value="C1.6:_Phosphoserine_Phosphatas"/>
    <property type="match status" value="1"/>
</dbReference>
<dbReference type="GO" id="GO:0000287">
    <property type="term" value="F:magnesium ion binding"/>
    <property type="evidence" value="ECO:0007669"/>
    <property type="project" value="TreeGrafter"/>
</dbReference>
<keyword evidence="9" id="KW-0718">Serine biosynthesis</keyword>
<dbReference type="Proteomes" id="UP000092321">
    <property type="component" value="Unassembled WGS sequence"/>
</dbReference>
<dbReference type="NCBIfam" id="TIGR01488">
    <property type="entry name" value="HAD-SF-IB"/>
    <property type="match status" value="1"/>
</dbReference>
<evidence type="ECO:0000256" key="10">
    <source>
        <dbReference type="ARBA" id="ARBA00031693"/>
    </source>
</evidence>
<dbReference type="EC" id="3.1.3.3" evidence="4"/>
<dbReference type="OrthoDB" id="27226at2759"/>
<dbReference type="InterPro" id="IPR036412">
    <property type="entry name" value="HAD-like_sf"/>
</dbReference>
<evidence type="ECO:0000256" key="9">
    <source>
        <dbReference type="ARBA" id="ARBA00023299"/>
    </source>
</evidence>
<comment type="pathway">
    <text evidence="2">Amino-acid biosynthesis; L-serine biosynthesis; L-serine from 3-phospho-D-glycerate: step 3/3.</text>
</comment>
<dbReference type="SUPFAM" id="SSF56784">
    <property type="entry name" value="HAD-like"/>
    <property type="match status" value="1"/>
</dbReference>
<dbReference type="Gene3D" id="3.40.50.1000">
    <property type="entry name" value="HAD superfamily/HAD-like"/>
    <property type="match status" value="1"/>
</dbReference>
<dbReference type="PANTHER" id="PTHR43344:SF2">
    <property type="entry name" value="PHOSPHOSERINE PHOSPHATASE"/>
    <property type="match status" value="1"/>
</dbReference>
<keyword evidence="6" id="KW-0479">Metal-binding</keyword>
<evidence type="ECO:0000313" key="12">
    <source>
        <dbReference type="EMBL" id="OBA26599.1"/>
    </source>
</evidence>
<dbReference type="SFLD" id="SFLDG01137">
    <property type="entry name" value="C1.6.1:_Phosphoserine_Phosphat"/>
    <property type="match status" value="1"/>
</dbReference>
<dbReference type="UniPathway" id="UPA00135">
    <property type="reaction ID" value="UER00198"/>
</dbReference>
<keyword evidence="7" id="KW-0378">Hydrolase</keyword>
<dbReference type="GO" id="GO:0006564">
    <property type="term" value="P:L-serine biosynthetic process"/>
    <property type="evidence" value="ECO:0007669"/>
    <property type="project" value="UniProtKB-KW"/>
</dbReference>
<evidence type="ECO:0000256" key="8">
    <source>
        <dbReference type="ARBA" id="ARBA00022842"/>
    </source>
</evidence>
<comment type="caution">
    <text evidence="12">The sequence shown here is derived from an EMBL/GenBank/DDBJ whole genome shotgun (WGS) entry which is preliminary data.</text>
</comment>
<evidence type="ECO:0000256" key="6">
    <source>
        <dbReference type="ARBA" id="ARBA00022723"/>
    </source>
</evidence>
<dbReference type="GO" id="GO:0005737">
    <property type="term" value="C:cytoplasm"/>
    <property type="evidence" value="ECO:0007669"/>
    <property type="project" value="TreeGrafter"/>
</dbReference>
<dbReference type="SFLD" id="SFLDS00003">
    <property type="entry name" value="Haloacid_Dehalogenase"/>
    <property type="match status" value="1"/>
</dbReference>
<dbReference type="InterPro" id="IPR050582">
    <property type="entry name" value="HAD-like_SerB"/>
</dbReference>
<evidence type="ECO:0000256" key="2">
    <source>
        <dbReference type="ARBA" id="ARBA00005135"/>
    </source>
</evidence>
<dbReference type="AlphaFoldDB" id="A0A1B7TCW9"/>
<evidence type="ECO:0000256" key="7">
    <source>
        <dbReference type="ARBA" id="ARBA00022801"/>
    </source>
</evidence>
<evidence type="ECO:0000256" key="1">
    <source>
        <dbReference type="ARBA" id="ARBA00001946"/>
    </source>
</evidence>
<dbReference type="SFLD" id="SFLDF00029">
    <property type="entry name" value="phosphoserine_phosphatase"/>
    <property type="match status" value="1"/>
</dbReference>
<comment type="cofactor">
    <cofactor evidence="1">
        <name>Mg(2+)</name>
        <dbReference type="ChEBI" id="CHEBI:18420"/>
    </cofactor>
</comment>
<evidence type="ECO:0000256" key="5">
    <source>
        <dbReference type="ARBA" id="ARBA00022605"/>
    </source>
</evidence>
<keyword evidence="13" id="KW-1185">Reference proteome</keyword>
<dbReference type="Pfam" id="PF00702">
    <property type="entry name" value="Hydrolase"/>
    <property type="match status" value="1"/>
</dbReference>
<keyword evidence="8" id="KW-0460">Magnesium</keyword>
<feature type="active site" description="Proton donor" evidence="11">
    <location>
        <position position="87"/>
    </location>
</feature>
<evidence type="ECO:0000256" key="4">
    <source>
        <dbReference type="ARBA" id="ARBA00012640"/>
    </source>
</evidence>
<sequence length="298" mass="33276">MSFLTLISNDDTFDEAYLNEFLKLNNLTTLKPIILSTNKAIRFELTNEQNILTQHDIVYPENLKESLVAVVNSYNKFKPELAVFDMDSTLIYQEVIELIAFYANVEEKVKEITDRAMNNEIDFKESLTLRCSLLEGVPLETLYKEITQKIVVTTGVPDFIKFLKGLGAKTAVISGGFEPFAKFIQSKLELDYMKANNLHIVDGNLTGKLLGEIVDGQCKADTLLKLAKENNIAIENTLMVGDGGNDLLAMAAAGYGVAWNAKPNVQIQAPSRLNSKNMLDIAYIFGYNDAEIQETIKK</sequence>
<dbReference type="GO" id="GO:0036424">
    <property type="term" value="F:L-phosphoserine phosphatase activity"/>
    <property type="evidence" value="ECO:0007669"/>
    <property type="project" value="InterPro"/>
</dbReference>